<keyword evidence="2" id="KW-0540">Nuclease</keyword>
<evidence type="ECO:0000256" key="4">
    <source>
        <dbReference type="SAM" id="MobiDB-lite"/>
    </source>
</evidence>
<organism evidence="6 7">
    <name type="scientific">Burkholderia gladioli</name>
    <name type="common">Pseudomonas marginata</name>
    <name type="synonym">Phytomonas marginata</name>
    <dbReference type="NCBI Taxonomy" id="28095"/>
    <lineage>
        <taxon>Bacteria</taxon>
        <taxon>Pseudomonadati</taxon>
        <taxon>Pseudomonadota</taxon>
        <taxon>Betaproteobacteria</taxon>
        <taxon>Burkholderiales</taxon>
        <taxon>Burkholderiaceae</taxon>
        <taxon>Burkholderia</taxon>
    </lineage>
</organism>
<gene>
    <name evidence="6" type="ORF">NYZ96_16115</name>
</gene>
<proteinExistence type="predicted"/>
<evidence type="ECO:0000259" key="5">
    <source>
        <dbReference type="SMART" id="SM00990"/>
    </source>
</evidence>
<protein>
    <submittedName>
        <fullName evidence="6">VRR-NUC domain-containing protein</fullName>
    </submittedName>
</protein>
<dbReference type="Proteomes" id="UP001059745">
    <property type="component" value="Chromosome 1"/>
</dbReference>
<comment type="cofactor">
    <cofactor evidence="1">
        <name>Mg(2+)</name>
        <dbReference type="ChEBI" id="CHEBI:18420"/>
    </cofactor>
</comment>
<evidence type="ECO:0000256" key="2">
    <source>
        <dbReference type="ARBA" id="ARBA00022722"/>
    </source>
</evidence>
<reference evidence="6" key="1">
    <citation type="submission" date="2022-09" db="EMBL/GenBank/DDBJ databases">
        <title>Genomic of Burkholderia gladioli.</title>
        <authorList>
            <person name="Wu H."/>
        </authorList>
    </citation>
    <scope>NUCLEOTIDE SEQUENCE</scope>
    <source>
        <strain evidence="6">ZN-S4</strain>
    </source>
</reference>
<evidence type="ECO:0000313" key="6">
    <source>
        <dbReference type="EMBL" id="UWX69705.1"/>
    </source>
</evidence>
<feature type="domain" description="VRR-NUC" evidence="5">
    <location>
        <begin position="79"/>
        <end position="191"/>
    </location>
</feature>
<feature type="compositionally biased region" description="Pro residues" evidence="4">
    <location>
        <begin position="238"/>
        <end position="247"/>
    </location>
</feature>
<feature type="region of interest" description="Disordered" evidence="4">
    <location>
        <begin position="1"/>
        <end position="29"/>
    </location>
</feature>
<feature type="region of interest" description="Disordered" evidence="4">
    <location>
        <begin position="226"/>
        <end position="247"/>
    </location>
</feature>
<dbReference type="SMART" id="SM00990">
    <property type="entry name" value="VRR_NUC"/>
    <property type="match status" value="1"/>
</dbReference>
<name>A0AB38TR15_BURGA</name>
<evidence type="ECO:0000256" key="1">
    <source>
        <dbReference type="ARBA" id="ARBA00001946"/>
    </source>
</evidence>
<dbReference type="GO" id="GO:0004518">
    <property type="term" value="F:nuclease activity"/>
    <property type="evidence" value="ECO:0007669"/>
    <property type="project" value="UniProtKB-KW"/>
</dbReference>
<keyword evidence="3" id="KW-0378">Hydrolase</keyword>
<dbReference type="EMBL" id="CP104214">
    <property type="protein sequence ID" value="UWX69705.1"/>
    <property type="molecule type" value="Genomic_DNA"/>
</dbReference>
<dbReference type="RefSeq" id="WP_105851546.1">
    <property type="nucleotide sequence ID" value="NZ_CADEPT010000001.1"/>
</dbReference>
<sequence length="247" mass="26584">MSGSAYHVGSASGSTATGSGKTTPVRLNPIGIAPRDKKVLCKVICVCSRQPDKSSIGANLKQQCVSRNLRDLDKVMGWRSPYKAEVNYDMSRHPPAPIMRSINILEPHPYLPGWIRKYWPGGMNTYPARSGMVRRPDVVIVDDPTQPPTQDNLRSVVEIKFPPQSIDKEQLAADQHIAGAPDKAAVLGPSDCDCSQHDGSENPVKSAISDALSELGRSLRALSLSRSRSNLPGLGGPSPLPPPLPIP</sequence>
<accession>A0AB38TR15</accession>
<feature type="compositionally biased region" description="Low complexity" evidence="4">
    <location>
        <begin position="9"/>
        <end position="23"/>
    </location>
</feature>
<dbReference type="GO" id="GO:0016788">
    <property type="term" value="F:hydrolase activity, acting on ester bonds"/>
    <property type="evidence" value="ECO:0007669"/>
    <property type="project" value="InterPro"/>
</dbReference>
<evidence type="ECO:0000256" key="3">
    <source>
        <dbReference type="ARBA" id="ARBA00022801"/>
    </source>
</evidence>
<dbReference type="InterPro" id="IPR014883">
    <property type="entry name" value="VRR_NUC"/>
</dbReference>
<dbReference type="AlphaFoldDB" id="A0AB38TR15"/>
<evidence type="ECO:0000313" key="7">
    <source>
        <dbReference type="Proteomes" id="UP001059745"/>
    </source>
</evidence>